<evidence type="ECO:0000256" key="5">
    <source>
        <dbReference type="SAM" id="MobiDB-lite"/>
    </source>
</evidence>
<name>A0A1G7HJR0_9EURY</name>
<feature type="region of interest" description="Disordered" evidence="5">
    <location>
        <begin position="1"/>
        <end position="27"/>
    </location>
</feature>
<evidence type="ECO:0000259" key="6">
    <source>
        <dbReference type="SMART" id="SM00382"/>
    </source>
</evidence>
<dbReference type="AlphaFoldDB" id="A0A1G7HJR0"/>
<dbReference type="Pfam" id="PF01935">
    <property type="entry name" value="DUF87"/>
    <property type="match status" value="1"/>
</dbReference>
<comment type="similarity">
    <text evidence="1">Belongs to the HerA family.</text>
</comment>
<feature type="compositionally biased region" description="Basic and acidic residues" evidence="5">
    <location>
        <begin position="14"/>
        <end position="23"/>
    </location>
</feature>
<feature type="region of interest" description="Disordered" evidence="5">
    <location>
        <begin position="143"/>
        <end position="162"/>
    </location>
</feature>
<comment type="catalytic activity">
    <reaction evidence="3">
        <text>ATP + H2O = ADP + phosphate + H(+)</text>
        <dbReference type="Rhea" id="RHEA:13065"/>
        <dbReference type="ChEBI" id="CHEBI:15377"/>
        <dbReference type="ChEBI" id="CHEBI:15378"/>
        <dbReference type="ChEBI" id="CHEBI:30616"/>
        <dbReference type="ChEBI" id="CHEBI:43474"/>
        <dbReference type="ChEBI" id="CHEBI:456216"/>
        <dbReference type="EC" id="5.6.2.3"/>
    </reaction>
</comment>
<evidence type="ECO:0000256" key="3">
    <source>
        <dbReference type="ARBA" id="ARBA00048954"/>
    </source>
</evidence>
<evidence type="ECO:0000313" key="8">
    <source>
        <dbReference type="Proteomes" id="UP000324020"/>
    </source>
</evidence>
<protein>
    <recommendedName>
        <fullName evidence="6">AAA+ ATPase domain-containing protein</fullName>
    </recommendedName>
</protein>
<gene>
    <name evidence="7" type="ORF">SAMN04488067_101408</name>
</gene>
<comment type="catalytic activity">
    <reaction evidence="2">
        <text>Couples ATP hydrolysis with the unwinding of duplex DNA by translocating in the 3'-5' direction.</text>
        <dbReference type="EC" id="5.6.2.4"/>
    </reaction>
</comment>
<dbReference type="EMBL" id="FNBO01000001">
    <property type="protein sequence ID" value="SDF00601.1"/>
    <property type="molecule type" value="Genomic_DNA"/>
</dbReference>
<dbReference type="SMART" id="SM00382">
    <property type="entry name" value="AAA"/>
    <property type="match status" value="1"/>
</dbReference>
<dbReference type="PANTHER" id="PTHR42957:SF1">
    <property type="entry name" value="HELICASE MJ1565-RELATED"/>
    <property type="match status" value="1"/>
</dbReference>
<evidence type="ECO:0000313" key="7">
    <source>
        <dbReference type="EMBL" id="SDF00601.1"/>
    </source>
</evidence>
<sequence length="379" mass="38747">MYVLGRGESDLDGGTDRDDDRPPHTARIGSFLARDGSAGAAVGVDLDRPHAGVVFGKRGTGKSYTLGVLAEELADADGVVPIVVDPMGVFAGLDAVGGRVVDPKVRPASIPPSAWPDLLGLDPAGGPGSLVWRVVADAVGADAVDGEGGDEADSAGSEPSSPSLATLREAVAAADAPAETRRAAANHLRLAESWGVFDADAPPVASLAADGDPAVLDLAGVPDAAAAAVVRAVARGLYDARIAGDLPRLPWLLVDEAHAFFGGIADPALRTLLTRGRAPGVSLVCATQRPAALPSVAVSQSDLLVSHRLTAARDVDRLAEAEATYLAGDLASRLPEGVGEALVVDDATETAHTVRVRERRTPHEGESPRASRLSDAESR</sequence>
<proteinExistence type="inferred from homology"/>
<feature type="compositionally biased region" description="Acidic residues" evidence="5">
    <location>
        <begin position="144"/>
        <end position="153"/>
    </location>
</feature>
<dbReference type="InterPro" id="IPR002789">
    <property type="entry name" value="HerA_central"/>
</dbReference>
<dbReference type="InterPro" id="IPR003593">
    <property type="entry name" value="AAA+_ATPase"/>
</dbReference>
<dbReference type="SUPFAM" id="SSF52540">
    <property type="entry name" value="P-loop containing nucleoside triphosphate hydrolases"/>
    <property type="match status" value="1"/>
</dbReference>
<feature type="region of interest" description="Disordered" evidence="5">
    <location>
        <begin position="349"/>
        <end position="379"/>
    </location>
</feature>
<dbReference type="InterPro" id="IPR008571">
    <property type="entry name" value="HerA-like"/>
</dbReference>
<keyword evidence="8" id="KW-1185">Reference proteome</keyword>
<dbReference type="OrthoDB" id="107033at2157"/>
<dbReference type="Proteomes" id="UP000324020">
    <property type="component" value="Unassembled WGS sequence"/>
</dbReference>
<dbReference type="PANTHER" id="PTHR42957">
    <property type="entry name" value="HELICASE MJ1565-RELATED"/>
    <property type="match status" value="1"/>
</dbReference>
<dbReference type="GO" id="GO:0043139">
    <property type="term" value="F:5'-3' DNA helicase activity"/>
    <property type="evidence" value="ECO:0007669"/>
    <property type="project" value="UniProtKB-EC"/>
</dbReference>
<dbReference type="InterPro" id="IPR027417">
    <property type="entry name" value="P-loop_NTPase"/>
</dbReference>
<dbReference type="Gene3D" id="3.40.50.300">
    <property type="entry name" value="P-loop containing nucleotide triphosphate hydrolases"/>
    <property type="match status" value="2"/>
</dbReference>
<evidence type="ECO:0000256" key="2">
    <source>
        <dbReference type="ARBA" id="ARBA00034617"/>
    </source>
</evidence>
<feature type="compositionally biased region" description="Basic and acidic residues" evidence="5">
    <location>
        <begin position="355"/>
        <end position="379"/>
    </location>
</feature>
<feature type="domain" description="AAA+ ATPase" evidence="6">
    <location>
        <begin position="48"/>
        <end position="319"/>
    </location>
</feature>
<dbReference type="GO" id="GO:0043138">
    <property type="term" value="F:3'-5' DNA helicase activity"/>
    <property type="evidence" value="ECO:0007669"/>
    <property type="project" value="UniProtKB-EC"/>
</dbReference>
<reference evidence="7 8" key="1">
    <citation type="submission" date="2016-10" db="EMBL/GenBank/DDBJ databases">
        <authorList>
            <person name="Varghese N."/>
            <person name="Submissions S."/>
        </authorList>
    </citation>
    <scope>NUCLEOTIDE SEQUENCE [LARGE SCALE GENOMIC DNA]</scope>
    <source>
        <strain evidence="7 8">CGMCC 1.3527</strain>
    </source>
</reference>
<dbReference type="RefSeq" id="WP_149797396.1">
    <property type="nucleotide sequence ID" value="NZ_FNBO01000001.1"/>
</dbReference>
<organism evidence="7 8">
    <name type="scientific">Halorubrum xinjiangense</name>
    <dbReference type="NCBI Taxonomy" id="261291"/>
    <lineage>
        <taxon>Archaea</taxon>
        <taxon>Methanobacteriati</taxon>
        <taxon>Methanobacteriota</taxon>
        <taxon>Stenosarchaea group</taxon>
        <taxon>Halobacteria</taxon>
        <taxon>Halobacteriales</taxon>
        <taxon>Haloferacaceae</taxon>
        <taxon>Halorubrum</taxon>
    </lineage>
</organism>
<evidence type="ECO:0000256" key="4">
    <source>
        <dbReference type="ARBA" id="ARBA00048988"/>
    </source>
</evidence>
<accession>A0A1G7HJR0</accession>
<comment type="catalytic activity">
    <reaction evidence="4">
        <text>ATP + H2O = ADP + phosphate + H(+)</text>
        <dbReference type="Rhea" id="RHEA:13065"/>
        <dbReference type="ChEBI" id="CHEBI:15377"/>
        <dbReference type="ChEBI" id="CHEBI:15378"/>
        <dbReference type="ChEBI" id="CHEBI:30616"/>
        <dbReference type="ChEBI" id="CHEBI:43474"/>
        <dbReference type="ChEBI" id="CHEBI:456216"/>
        <dbReference type="EC" id="5.6.2.4"/>
    </reaction>
</comment>
<evidence type="ECO:0000256" key="1">
    <source>
        <dbReference type="ARBA" id="ARBA00007816"/>
    </source>
</evidence>